<accession>A0A023G611</accession>
<evidence type="ECO:0000313" key="2">
    <source>
        <dbReference type="EMBL" id="JAC29239.1"/>
    </source>
</evidence>
<reference evidence="2" key="1">
    <citation type="submission" date="2014-03" db="EMBL/GenBank/DDBJ databases">
        <title>The sialotranscriptome of Amblyomma triste, Amblyomma parvum and Amblyomma cajennense ticks, uncovered by 454-based RNA-seq.</title>
        <authorList>
            <person name="Garcia G.R."/>
            <person name="Gardinassi L.G."/>
            <person name="Ribeiro J.M."/>
            <person name="Anatriello E."/>
            <person name="Ferreira B.R."/>
            <person name="Moreira H.N."/>
            <person name="Mafra C."/>
            <person name="Olegario M.M."/>
            <person name="Szabo P.J."/>
            <person name="Miranda-Santos I.K."/>
            <person name="Maruyama S.R."/>
        </authorList>
    </citation>
    <scope>NUCLEOTIDE SEQUENCE</scope>
    <source>
        <strain evidence="2">Mato Grasso do Sul</strain>
        <tissue evidence="2">Salivary glands</tissue>
    </source>
</reference>
<organism evidence="2">
    <name type="scientific">Amblyomma triste</name>
    <name type="common">Neotropical tick</name>
    <dbReference type="NCBI Taxonomy" id="251400"/>
    <lineage>
        <taxon>Eukaryota</taxon>
        <taxon>Metazoa</taxon>
        <taxon>Ecdysozoa</taxon>
        <taxon>Arthropoda</taxon>
        <taxon>Chelicerata</taxon>
        <taxon>Arachnida</taxon>
        <taxon>Acari</taxon>
        <taxon>Parasitiformes</taxon>
        <taxon>Ixodida</taxon>
        <taxon>Ixodoidea</taxon>
        <taxon>Ixodidae</taxon>
        <taxon>Amblyomminae</taxon>
        <taxon>Amblyomma</taxon>
    </lineage>
</organism>
<keyword evidence="1" id="KW-1133">Transmembrane helix</keyword>
<protein>
    <submittedName>
        <fullName evidence="2">Putative conserved protein with signal anchor</fullName>
    </submittedName>
</protein>
<dbReference type="EMBL" id="GBBM01006179">
    <property type="protein sequence ID" value="JAC29239.1"/>
    <property type="molecule type" value="mRNA"/>
</dbReference>
<evidence type="ECO:0000256" key="1">
    <source>
        <dbReference type="SAM" id="Phobius"/>
    </source>
</evidence>
<name>A0A023G611_AMBTT</name>
<feature type="transmembrane region" description="Helical" evidence="1">
    <location>
        <begin position="33"/>
        <end position="51"/>
    </location>
</feature>
<dbReference type="AlphaFoldDB" id="A0A023G611"/>
<proteinExistence type="evidence at transcript level"/>
<sequence length="118" mass="13665">MWLLRKKLYRFVRRIFPSLEYADHETVRRRLSLLYAFTAWQGFVALVVVIYRSKAPSDDRGIDYAAFLASAQKDAKNATILSVSGTSVTRRELSEEDLIGIRQQREEIIEKKSKVQIA</sequence>
<keyword evidence="1" id="KW-0472">Membrane</keyword>
<keyword evidence="1" id="KW-0812">Transmembrane</keyword>